<dbReference type="AlphaFoldDB" id="A0A016U9R2"/>
<evidence type="ECO:0000313" key="1">
    <source>
        <dbReference type="EMBL" id="EYC11348.1"/>
    </source>
</evidence>
<proteinExistence type="predicted"/>
<dbReference type="Proteomes" id="UP000024635">
    <property type="component" value="Unassembled WGS sequence"/>
</dbReference>
<comment type="caution">
    <text evidence="1">The sequence shown here is derived from an EMBL/GenBank/DDBJ whole genome shotgun (WGS) entry which is preliminary data.</text>
</comment>
<evidence type="ECO:0000313" key="2">
    <source>
        <dbReference type="Proteomes" id="UP000024635"/>
    </source>
</evidence>
<gene>
    <name evidence="1" type="primary">Acey_s0051.g2160</name>
    <name evidence="1" type="ORF">Y032_0051g2160</name>
</gene>
<accession>A0A016U9R2</accession>
<protein>
    <submittedName>
        <fullName evidence="1">Uncharacterized protein</fullName>
    </submittedName>
</protein>
<organism evidence="1 2">
    <name type="scientific">Ancylostoma ceylanicum</name>
    <dbReference type="NCBI Taxonomy" id="53326"/>
    <lineage>
        <taxon>Eukaryota</taxon>
        <taxon>Metazoa</taxon>
        <taxon>Ecdysozoa</taxon>
        <taxon>Nematoda</taxon>
        <taxon>Chromadorea</taxon>
        <taxon>Rhabditida</taxon>
        <taxon>Rhabditina</taxon>
        <taxon>Rhabditomorpha</taxon>
        <taxon>Strongyloidea</taxon>
        <taxon>Ancylostomatidae</taxon>
        <taxon>Ancylostomatinae</taxon>
        <taxon>Ancylostoma</taxon>
    </lineage>
</organism>
<name>A0A016U9R2_9BILA</name>
<dbReference type="EMBL" id="JARK01001387">
    <property type="protein sequence ID" value="EYC11348.1"/>
    <property type="molecule type" value="Genomic_DNA"/>
</dbReference>
<sequence>MTSENDKFACPKLGNPFLFGANSLPVKVNEYAIADHCQSADLETPLGNEAVVGLEEVHQKITHLFRELIAYSPKKCTYVLLWTTRSVNHFGQN</sequence>
<keyword evidence="2" id="KW-1185">Reference proteome</keyword>
<reference evidence="2" key="1">
    <citation type="journal article" date="2015" name="Nat. Genet.">
        <title>The genome and transcriptome of the zoonotic hookworm Ancylostoma ceylanicum identify infection-specific gene families.</title>
        <authorList>
            <person name="Schwarz E.M."/>
            <person name="Hu Y."/>
            <person name="Antoshechkin I."/>
            <person name="Miller M.M."/>
            <person name="Sternberg P.W."/>
            <person name="Aroian R.V."/>
        </authorList>
    </citation>
    <scope>NUCLEOTIDE SEQUENCE</scope>
    <source>
        <strain evidence="2">HY135</strain>
    </source>
</reference>